<dbReference type="OrthoDB" id="8907787at2"/>
<protein>
    <submittedName>
        <fullName evidence="3">Tripartite tricarboxylate transporter TctB family protein</fullName>
    </submittedName>
</protein>
<organism evidence="3 4">
    <name type="scientific">Paracoccus aestuariivivens</name>
    <dbReference type="NCBI Taxonomy" id="1820333"/>
    <lineage>
        <taxon>Bacteria</taxon>
        <taxon>Pseudomonadati</taxon>
        <taxon>Pseudomonadota</taxon>
        <taxon>Alphaproteobacteria</taxon>
        <taxon>Rhodobacterales</taxon>
        <taxon>Paracoccaceae</taxon>
        <taxon>Paracoccus</taxon>
    </lineage>
</organism>
<gene>
    <name evidence="3" type="ORF">GL286_03595</name>
</gene>
<keyword evidence="1" id="KW-0812">Transmembrane</keyword>
<comment type="caution">
    <text evidence="3">The sequence shown here is derived from an EMBL/GenBank/DDBJ whole genome shotgun (WGS) entry which is preliminary data.</text>
</comment>
<reference evidence="3 4" key="1">
    <citation type="submission" date="2019-11" db="EMBL/GenBank/DDBJ databases">
        <authorList>
            <person name="Dong K."/>
        </authorList>
    </citation>
    <scope>NUCLEOTIDE SEQUENCE [LARGE SCALE GENOMIC DNA]</scope>
    <source>
        <strain evidence="3 4">NBRC 111993</strain>
    </source>
</reference>
<keyword evidence="1" id="KW-1133">Transmembrane helix</keyword>
<feature type="transmembrane region" description="Helical" evidence="1">
    <location>
        <begin position="100"/>
        <end position="117"/>
    </location>
</feature>
<name>A0A6L6J6I1_9RHOB</name>
<keyword evidence="4" id="KW-1185">Reference proteome</keyword>
<feature type="domain" description="DUF1468" evidence="2">
    <location>
        <begin position="16"/>
        <end position="149"/>
    </location>
</feature>
<sequence length="166" mass="18166">MQSSRNRRPGELGFNLFLFGVSLFLFYSAYGISGFEALSAPGVVPMATTAVMFLSAGRILWDVLRRPASDTETLARDIIPLPIIVTIVMIALYAVLLRPLGFIPTSVLFLFVMIRYLSGHSLGFCLGTAAGTVALIYLIFRLIFSVLMPQGIVPEGEIIAWISSIF</sequence>
<dbReference type="AlphaFoldDB" id="A0A6L6J6I1"/>
<keyword evidence="1" id="KW-0472">Membrane</keyword>
<dbReference type="RefSeq" id="WP_155094150.1">
    <property type="nucleotide sequence ID" value="NZ_WMIE01000001.1"/>
</dbReference>
<evidence type="ECO:0000256" key="1">
    <source>
        <dbReference type="SAM" id="Phobius"/>
    </source>
</evidence>
<feature type="transmembrane region" description="Helical" evidence="1">
    <location>
        <begin position="42"/>
        <end position="61"/>
    </location>
</feature>
<dbReference type="InterPro" id="IPR009936">
    <property type="entry name" value="DUF1468"/>
</dbReference>
<feature type="transmembrane region" description="Helical" evidence="1">
    <location>
        <begin position="124"/>
        <end position="144"/>
    </location>
</feature>
<feature type="transmembrane region" description="Helical" evidence="1">
    <location>
        <begin position="73"/>
        <end position="94"/>
    </location>
</feature>
<evidence type="ECO:0000313" key="3">
    <source>
        <dbReference type="EMBL" id="MTH76808.1"/>
    </source>
</evidence>
<dbReference type="Pfam" id="PF07331">
    <property type="entry name" value="TctB"/>
    <property type="match status" value="1"/>
</dbReference>
<dbReference type="Proteomes" id="UP000478183">
    <property type="component" value="Unassembled WGS sequence"/>
</dbReference>
<evidence type="ECO:0000259" key="2">
    <source>
        <dbReference type="Pfam" id="PF07331"/>
    </source>
</evidence>
<evidence type="ECO:0000313" key="4">
    <source>
        <dbReference type="Proteomes" id="UP000478183"/>
    </source>
</evidence>
<accession>A0A6L6J6I1</accession>
<dbReference type="EMBL" id="WMIE01000001">
    <property type="protein sequence ID" value="MTH76808.1"/>
    <property type="molecule type" value="Genomic_DNA"/>
</dbReference>
<proteinExistence type="predicted"/>
<feature type="transmembrane region" description="Helical" evidence="1">
    <location>
        <begin position="12"/>
        <end position="30"/>
    </location>
</feature>